<sequence>MNPRKRFKAAAPMRKQTRSSASSSSSDERKDYPKTSDSKASGDSLPSLATAPAQTINRAIIWLILGLSISYGLRLCHCLYSTPSPSSSSSSGSSPLDTFRHQDFQILHSDSLTAFGLSGRPGMHATVEQVQECMRQLRKAHRTLSQIWHPDTCRYRGVLERWQCEEMYRLVQEKKALAEYDCLNLEMKARAWDRERRADREMEDEG</sequence>
<name>A0ABR1MUY5_9PEZI</name>
<gene>
    <name evidence="2" type="ORF">JOL62DRAFT_373323</name>
</gene>
<proteinExistence type="predicted"/>
<comment type="caution">
    <text evidence="2">The sequence shown here is derived from an EMBL/GenBank/DDBJ whole genome shotgun (WGS) entry which is preliminary data.</text>
</comment>
<protein>
    <recommendedName>
        <fullName evidence="4">J domain-containing protein</fullName>
    </recommendedName>
</protein>
<dbReference type="EMBL" id="JBBPBF010000057">
    <property type="protein sequence ID" value="KAK7606027.1"/>
    <property type="molecule type" value="Genomic_DNA"/>
</dbReference>
<evidence type="ECO:0000256" key="1">
    <source>
        <dbReference type="SAM" id="MobiDB-lite"/>
    </source>
</evidence>
<feature type="compositionally biased region" description="Basic and acidic residues" evidence="1">
    <location>
        <begin position="26"/>
        <end position="37"/>
    </location>
</feature>
<accession>A0ABR1MUY5</accession>
<evidence type="ECO:0000313" key="2">
    <source>
        <dbReference type="EMBL" id="KAK7606027.1"/>
    </source>
</evidence>
<feature type="region of interest" description="Disordered" evidence="1">
    <location>
        <begin position="1"/>
        <end position="47"/>
    </location>
</feature>
<evidence type="ECO:0008006" key="4">
    <source>
        <dbReference type="Google" id="ProtNLM"/>
    </source>
</evidence>
<reference evidence="2 3" key="1">
    <citation type="submission" date="2024-04" db="EMBL/GenBank/DDBJ databases">
        <title>Phyllosticta paracitricarpa is synonymous to the EU quarantine fungus P. citricarpa based on phylogenomic analyses.</title>
        <authorList>
            <consortium name="Lawrence Berkeley National Laboratory"/>
            <person name="Van ingen-buijs V.A."/>
            <person name="Van westerhoven A.C."/>
            <person name="Haridas S."/>
            <person name="Skiadas P."/>
            <person name="Martin F."/>
            <person name="Groenewald J.Z."/>
            <person name="Crous P.W."/>
            <person name="Seidl M.F."/>
        </authorList>
    </citation>
    <scope>NUCLEOTIDE SEQUENCE [LARGE SCALE GENOMIC DNA]</scope>
    <source>
        <strain evidence="2 3">CBS 141358</strain>
    </source>
</reference>
<dbReference type="Proteomes" id="UP001367316">
    <property type="component" value="Unassembled WGS sequence"/>
</dbReference>
<evidence type="ECO:0000313" key="3">
    <source>
        <dbReference type="Proteomes" id="UP001367316"/>
    </source>
</evidence>
<organism evidence="2 3">
    <name type="scientific">Phyllosticta paracitricarpa</name>
    <dbReference type="NCBI Taxonomy" id="2016321"/>
    <lineage>
        <taxon>Eukaryota</taxon>
        <taxon>Fungi</taxon>
        <taxon>Dikarya</taxon>
        <taxon>Ascomycota</taxon>
        <taxon>Pezizomycotina</taxon>
        <taxon>Dothideomycetes</taxon>
        <taxon>Dothideomycetes incertae sedis</taxon>
        <taxon>Botryosphaeriales</taxon>
        <taxon>Phyllostictaceae</taxon>
        <taxon>Phyllosticta</taxon>
    </lineage>
</organism>
<keyword evidence="3" id="KW-1185">Reference proteome</keyword>